<sequence>MRRRQTAHVQRVWRIRVPGRRRAADTGDERSGSGAGAGAGGRAGVRCGLWTGSGKAADDGLNPRDASGLTQARSDFFSGVCLCSYSAGIFNKGEKIESKNRQSSGYENDLFVKHIIKPIGNGGDAKLVTSDTDCAHVRLHICINQISDYIRVKQSLVSFALHLVMLNQTQKELCGRISSSSQ</sequence>
<evidence type="ECO:0000313" key="3">
    <source>
        <dbReference type="Proteomes" id="UP000438429"/>
    </source>
</evidence>
<feature type="region of interest" description="Disordered" evidence="1">
    <location>
        <begin position="17"/>
        <end position="41"/>
    </location>
</feature>
<evidence type="ECO:0000256" key="1">
    <source>
        <dbReference type="SAM" id="MobiDB-lite"/>
    </source>
</evidence>
<accession>A0A6A4SCL6</accession>
<proteinExistence type="predicted"/>
<name>A0A6A4SCL6_SCOMX</name>
<protein>
    <submittedName>
        <fullName evidence="2">Uncharacterized protein</fullName>
    </submittedName>
</protein>
<organism evidence="2 3">
    <name type="scientific">Scophthalmus maximus</name>
    <name type="common">Turbot</name>
    <name type="synonym">Psetta maxima</name>
    <dbReference type="NCBI Taxonomy" id="52904"/>
    <lineage>
        <taxon>Eukaryota</taxon>
        <taxon>Metazoa</taxon>
        <taxon>Chordata</taxon>
        <taxon>Craniata</taxon>
        <taxon>Vertebrata</taxon>
        <taxon>Euteleostomi</taxon>
        <taxon>Actinopterygii</taxon>
        <taxon>Neopterygii</taxon>
        <taxon>Teleostei</taxon>
        <taxon>Neoteleostei</taxon>
        <taxon>Acanthomorphata</taxon>
        <taxon>Carangaria</taxon>
        <taxon>Pleuronectiformes</taxon>
        <taxon>Pleuronectoidei</taxon>
        <taxon>Scophthalmidae</taxon>
        <taxon>Scophthalmus</taxon>
    </lineage>
</organism>
<comment type="caution">
    <text evidence="2">The sequence shown here is derived from an EMBL/GenBank/DDBJ whole genome shotgun (WGS) entry which is preliminary data.</text>
</comment>
<dbReference type="Proteomes" id="UP000438429">
    <property type="component" value="Unassembled WGS sequence"/>
</dbReference>
<feature type="compositionally biased region" description="Basic and acidic residues" evidence="1">
    <location>
        <begin position="22"/>
        <end position="31"/>
    </location>
</feature>
<dbReference type="AlphaFoldDB" id="A0A6A4SCL6"/>
<gene>
    <name evidence="2" type="ORF">F2P81_015176</name>
</gene>
<evidence type="ECO:0000313" key="2">
    <source>
        <dbReference type="EMBL" id="KAF0032886.1"/>
    </source>
</evidence>
<reference evidence="2 3" key="1">
    <citation type="submission" date="2019-06" db="EMBL/GenBank/DDBJ databases">
        <title>Draft genomes of female and male turbot (Scophthalmus maximus).</title>
        <authorList>
            <person name="Xu H."/>
            <person name="Xu X.-W."/>
            <person name="Shao C."/>
            <person name="Chen S."/>
        </authorList>
    </citation>
    <scope>NUCLEOTIDE SEQUENCE [LARGE SCALE GENOMIC DNA]</scope>
    <source>
        <strain evidence="2">Ysfricsl-2016a</strain>
        <tissue evidence="2">Blood</tissue>
    </source>
</reference>
<dbReference type="EMBL" id="VEVO01000013">
    <property type="protein sequence ID" value="KAF0032886.1"/>
    <property type="molecule type" value="Genomic_DNA"/>
</dbReference>